<reference evidence="1 2" key="1">
    <citation type="journal article" date="2022" name="Plant J.">
        <title>Chromosome-level genome of Camellia lanceoleosa provides a valuable resource for understanding genome evolution and self-incompatibility.</title>
        <authorList>
            <person name="Gong W."/>
            <person name="Xiao S."/>
            <person name="Wang L."/>
            <person name="Liao Z."/>
            <person name="Chang Y."/>
            <person name="Mo W."/>
            <person name="Hu G."/>
            <person name="Li W."/>
            <person name="Zhao G."/>
            <person name="Zhu H."/>
            <person name="Hu X."/>
            <person name="Ji K."/>
            <person name="Xiang X."/>
            <person name="Song Q."/>
            <person name="Yuan D."/>
            <person name="Jin S."/>
            <person name="Zhang L."/>
        </authorList>
    </citation>
    <scope>NUCLEOTIDE SEQUENCE [LARGE SCALE GENOMIC DNA]</scope>
    <source>
        <strain evidence="1">SQ_2022a</strain>
    </source>
</reference>
<protein>
    <submittedName>
        <fullName evidence="1">Uncharacterized protein</fullName>
    </submittedName>
</protein>
<keyword evidence="2" id="KW-1185">Reference proteome</keyword>
<name>A0ACC0I9Q8_9ERIC</name>
<proteinExistence type="predicted"/>
<accession>A0ACC0I9Q8</accession>
<dbReference type="Proteomes" id="UP001060215">
    <property type="component" value="Chromosome 6"/>
</dbReference>
<comment type="caution">
    <text evidence="1">The sequence shown here is derived from an EMBL/GenBank/DDBJ whole genome shotgun (WGS) entry which is preliminary data.</text>
</comment>
<organism evidence="1 2">
    <name type="scientific">Camellia lanceoleosa</name>
    <dbReference type="NCBI Taxonomy" id="1840588"/>
    <lineage>
        <taxon>Eukaryota</taxon>
        <taxon>Viridiplantae</taxon>
        <taxon>Streptophyta</taxon>
        <taxon>Embryophyta</taxon>
        <taxon>Tracheophyta</taxon>
        <taxon>Spermatophyta</taxon>
        <taxon>Magnoliopsida</taxon>
        <taxon>eudicotyledons</taxon>
        <taxon>Gunneridae</taxon>
        <taxon>Pentapetalae</taxon>
        <taxon>asterids</taxon>
        <taxon>Ericales</taxon>
        <taxon>Theaceae</taxon>
        <taxon>Camellia</taxon>
    </lineage>
</organism>
<dbReference type="EMBL" id="CM045763">
    <property type="protein sequence ID" value="KAI8021522.1"/>
    <property type="molecule type" value="Genomic_DNA"/>
</dbReference>
<sequence>MDLHHKDMFLSEEELVEEERRMSSHQRSLFHGLIKSARKQLPKPIVGSLLVEPGLPFMVLSARGLINYFYNDVVTTSIDEVSSNAKPPVRRDLKLPKRVKKLMEMIPHQEVNEEEASLFDMLWLLLASVVFVPIFQKIPGGICRDDEQMELPPVFDSTQPTKELTTHYLSHKVLVMVYVLEPSEMSI</sequence>
<evidence type="ECO:0000313" key="2">
    <source>
        <dbReference type="Proteomes" id="UP001060215"/>
    </source>
</evidence>
<gene>
    <name evidence="1" type="ORF">LOK49_LG03G02636</name>
</gene>
<evidence type="ECO:0000313" key="1">
    <source>
        <dbReference type="EMBL" id="KAI8021522.1"/>
    </source>
</evidence>